<dbReference type="GO" id="GO:0005975">
    <property type="term" value="P:carbohydrate metabolic process"/>
    <property type="evidence" value="ECO:0007669"/>
    <property type="project" value="InterPro"/>
</dbReference>
<dbReference type="CDD" id="cd09024">
    <property type="entry name" value="Aldose_epim_lacX"/>
    <property type="match status" value="1"/>
</dbReference>
<name>A0A6N2TWU7_9FIRM</name>
<dbReference type="PANTHER" id="PTHR11122:SF13">
    <property type="entry name" value="GLUCOSE-6-PHOSPHATE 1-EPIMERASE"/>
    <property type="match status" value="1"/>
</dbReference>
<dbReference type="Pfam" id="PF01263">
    <property type="entry name" value="Aldose_epim"/>
    <property type="match status" value="1"/>
</dbReference>
<dbReference type="SUPFAM" id="SSF74650">
    <property type="entry name" value="Galactose mutarotase-like"/>
    <property type="match status" value="1"/>
</dbReference>
<organism evidence="1">
    <name type="scientific">Blautia glucerasea</name>
    <dbReference type="NCBI Taxonomy" id="536633"/>
    <lineage>
        <taxon>Bacteria</taxon>
        <taxon>Bacillati</taxon>
        <taxon>Bacillota</taxon>
        <taxon>Clostridia</taxon>
        <taxon>Lachnospirales</taxon>
        <taxon>Lachnospiraceae</taxon>
        <taxon>Blautia</taxon>
    </lineage>
</organism>
<dbReference type="AlphaFoldDB" id="A0A6N2TWU7"/>
<dbReference type="RefSeq" id="WP_156354031.1">
    <property type="nucleotide sequence ID" value="NZ_CACRST010000014.1"/>
</dbReference>
<dbReference type="EMBL" id="CACRST010000014">
    <property type="protein sequence ID" value="VYT07826.1"/>
    <property type="molecule type" value="Genomic_DNA"/>
</dbReference>
<protein>
    <submittedName>
        <fullName evidence="1">Aldose 1-epimerase</fullName>
    </submittedName>
</protein>
<gene>
    <name evidence="1" type="ORF">BGLFYP119_01713</name>
</gene>
<proteinExistence type="predicted"/>
<accession>A0A6N2TWU7</accession>
<dbReference type="PANTHER" id="PTHR11122">
    <property type="entry name" value="APOSPORY-ASSOCIATED PROTEIN C-RELATED"/>
    <property type="match status" value="1"/>
</dbReference>
<reference evidence="1" key="1">
    <citation type="submission" date="2019-11" db="EMBL/GenBank/DDBJ databases">
        <authorList>
            <person name="Feng L."/>
        </authorList>
    </citation>
    <scope>NUCLEOTIDE SEQUENCE</scope>
    <source>
        <strain evidence="1">BgluceraseaLFYP119</strain>
    </source>
</reference>
<evidence type="ECO:0000313" key="1">
    <source>
        <dbReference type="EMBL" id="VYT07826.1"/>
    </source>
</evidence>
<dbReference type="GO" id="GO:0016853">
    <property type="term" value="F:isomerase activity"/>
    <property type="evidence" value="ECO:0007669"/>
    <property type="project" value="InterPro"/>
</dbReference>
<sequence length="292" mass="32854">MIHTLENKELRIQINDLGAELSEIYDKANRRQVLWNGDPAFWGRRAPILFPNVGRCWQNQYLINGTTYQVGQHGFARDSQFSCTEKSETSVTHVLTDSEETRKVYPFRFRLSITHQLSGRDLRVSWKVENLDEETISFTIGGHPAFCIPALSENPEAPYHLTFDGQKELTLSVLDLSTGCVIPGKTETLHLTEGRCPVAPELFDNDTLIFDNGQVEKAGISFPDGTPYVEVSCPGFSNFGIWQAPGSSFVCLEPWMGRCDNSGFTQDLSHKPWVNSVPADQVFEKSYVISIK</sequence>
<dbReference type="GO" id="GO:0030246">
    <property type="term" value="F:carbohydrate binding"/>
    <property type="evidence" value="ECO:0007669"/>
    <property type="project" value="InterPro"/>
</dbReference>
<dbReference type="InterPro" id="IPR014718">
    <property type="entry name" value="GH-type_carb-bd"/>
</dbReference>
<dbReference type="InterPro" id="IPR011013">
    <property type="entry name" value="Gal_mutarotase_sf_dom"/>
</dbReference>
<dbReference type="InterPro" id="IPR008183">
    <property type="entry name" value="Aldose_1/G6P_1-epimerase"/>
</dbReference>
<dbReference type="InterPro" id="IPR037481">
    <property type="entry name" value="LacX"/>
</dbReference>
<dbReference type="Gene3D" id="2.70.98.10">
    <property type="match status" value="1"/>
</dbReference>